<dbReference type="EMBL" id="QFPJ01000012">
    <property type="protein sequence ID" value="PZQ22798.1"/>
    <property type="molecule type" value="Genomic_DNA"/>
</dbReference>
<dbReference type="Pfam" id="PF22599">
    <property type="entry name" value="SecDF_P1_head"/>
    <property type="match status" value="1"/>
</dbReference>
<accession>A0A2W5L5P2</accession>
<dbReference type="InterPro" id="IPR054384">
    <property type="entry name" value="SecDF_P1_head"/>
</dbReference>
<comment type="caution">
    <text evidence="3">The sequence shown here is derived from an EMBL/GenBank/DDBJ whole genome shotgun (WGS) entry which is preliminary data.</text>
</comment>
<proteinExistence type="predicted"/>
<organism evidence="3 4">
    <name type="scientific">Sphingopyxis macrogoltabida</name>
    <name type="common">Sphingomonas macrogoltabidus</name>
    <dbReference type="NCBI Taxonomy" id="33050"/>
    <lineage>
        <taxon>Bacteria</taxon>
        <taxon>Pseudomonadati</taxon>
        <taxon>Pseudomonadota</taxon>
        <taxon>Alphaproteobacteria</taxon>
        <taxon>Sphingomonadales</taxon>
        <taxon>Sphingomonadaceae</taxon>
        <taxon>Sphingopyxis</taxon>
    </lineage>
</organism>
<evidence type="ECO:0000256" key="1">
    <source>
        <dbReference type="SAM" id="SignalP"/>
    </source>
</evidence>
<evidence type="ECO:0000313" key="3">
    <source>
        <dbReference type="EMBL" id="PZQ22798.1"/>
    </source>
</evidence>
<evidence type="ECO:0000259" key="2">
    <source>
        <dbReference type="Pfam" id="PF22599"/>
    </source>
</evidence>
<sequence length="221" mass="23508">MMDFSAIAATLLLFSAAAVSPPPADLPDALVEAQRSADRAEHCLPADDPAPHAYLAEKNGRLSRLTRQVEGLWGLRPSDIDSARVRRAATDCDAARQAERRIARLAAIVDRQTATMTDGAWIGTLPLCRFGRVEARPGFDDQMGLPIVNLRFDAPLARAFGELTAGRIGRLLAIRVDGRVVTEPVVNERIDGGEIQISGIGTVQESATIAAAIRCSGASAA</sequence>
<dbReference type="Gene3D" id="3.30.1360.200">
    <property type="match status" value="1"/>
</dbReference>
<dbReference type="Proteomes" id="UP000248597">
    <property type="component" value="Unassembled WGS sequence"/>
</dbReference>
<protein>
    <recommendedName>
        <fullName evidence="2">SecDF P1 head subdomain domain-containing protein</fullName>
    </recommendedName>
</protein>
<feature type="signal peptide" evidence="1">
    <location>
        <begin position="1"/>
        <end position="20"/>
    </location>
</feature>
<evidence type="ECO:0000313" key="4">
    <source>
        <dbReference type="Proteomes" id="UP000248597"/>
    </source>
</evidence>
<feature type="domain" description="SecDF P1 head subdomain" evidence="2">
    <location>
        <begin position="134"/>
        <end position="214"/>
    </location>
</feature>
<feature type="chain" id="PRO_5016027088" description="SecDF P1 head subdomain domain-containing protein" evidence="1">
    <location>
        <begin position="21"/>
        <end position="221"/>
    </location>
</feature>
<name>A0A2W5L5P2_SPHMC</name>
<dbReference type="AlphaFoldDB" id="A0A2W5L5P2"/>
<gene>
    <name evidence="3" type="ORF">DI569_07030</name>
</gene>
<keyword evidence="1" id="KW-0732">Signal</keyword>
<reference evidence="3 4" key="1">
    <citation type="submission" date="2017-08" db="EMBL/GenBank/DDBJ databases">
        <title>Infants hospitalized years apart are colonized by the same room-sourced microbial strains.</title>
        <authorList>
            <person name="Brooks B."/>
            <person name="Olm M.R."/>
            <person name="Firek B.A."/>
            <person name="Baker R."/>
            <person name="Thomas B.C."/>
            <person name="Morowitz M.J."/>
            <person name="Banfield J.F."/>
        </authorList>
    </citation>
    <scope>NUCLEOTIDE SEQUENCE [LARGE SCALE GENOMIC DNA]</scope>
    <source>
        <strain evidence="3">S2_005_003_R2_47</strain>
    </source>
</reference>